<feature type="transmembrane region" description="Helical" evidence="1">
    <location>
        <begin position="5"/>
        <end position="25"/>
    </location>
</feature>
<dbReference type="Gene3D" id="3.40.190.10">
    <property type="entry name" value="Periplasmic binding protein-like II"/>
    <property type="match status" value="4"/>
</dbReference>
<dbReference type="PANTHER" id="PTHR35936">
    <property type="entry name" value="MEMBRANE-BOUND LYTIC MUREIN TRANSGLYCOSYLASE F"/>
    <property type="match status" value="1"/>
</dbReference>
<sequence length="685" mass="80588">MKKTILIISIASLMLIVIFLIFSSIKKEEPVNLQLTQDEKQFIDNNKDNIFFMGYYNTPSEEFIIRKLCSKLSQDTGLNIFPFKEIWDNNLKLLQSGQLAMVANMNVTDDRLKYAQFTSSFASHNIGIYSNYDNKINQYSDLIGKKIGIEKSVYIMDDFKIKYPEIQFDKIYYNNLDELKMALTKGEIDGFMSSKSYCENLNFFYFNINSLSMDNNHIGISKDYPVLYNIMKKEVNYLINIGWDNEVKDLLDFHIETKLINLTDREKNLIKDNGTITVGLPKDYSYYAYGDDYPNGIIPALFTKIEFLTGLDFIYYYDSYENLIVRDDVDIVVSSDSLPFSSTVPIFSNNLIAVSNGNWNSIKEIYELEPYIIGMVNDAVFINEIKSIMPYLDIRLYANYKDLYKALEKKNIDYAVLPNDLFGKKQSRSGLVNNGVINSKFHYIYCKDKDTLIGIINKCLLMINMDSIVNEEVSQLIDEEEKLSMNTISLIVLLILILYFFIKYIIKLKDNVNRLLYYDQETMFHNELWLRTKLKINYNNYIYFLVNPQNLTLIFERYGENAYKKAQKNMITTINEHMGNQEYVIKLLNNNYLLIKKTMEETSRIIFLNQLKYLFHKRFTIFDINYNYQMNVVSLKPEDDYYNFDKLIKELKIGLQYAKHTRDVVDYTFALKMCYMDLMFFVVAI</sequence>
<evidence type="ECO:0000313" key="2">
    <source>
        <dbReference type="EMBL" id="MBP1925313.1"/>
    </source>
</evidence>
<protein>
    <submittedName>
        <fullName evidence="2">ABC-type amino acid transport substrate-binding protein</fullName>
    </submittedName>
</protein>
<dbReference type="PANTHER" id="PTHR35936:SF19">
    <property type="entry name" value="AMINO-ACID-BINDING PROTEIN YXEM-RELATED"/>
    <property type="match status" value="1"/>
</dbReference>
<keyword evidence="1" id="KW-0472">Membrane</keyword>
<evidence type="ECO:0000313" key="3">
    <source>
        <dbReference type="Proteomes" id="UP001519342"/>
    </source>
</evidence>
<comment type="caution">
    <text evidence="2">The sequence shown here is derived from an EMBL/GenBank/DDBJ whole genome shotgun (WGS) entry which is preliminary data.</text>
</comment>
<dbReference type="RefSeq" id="WP_209511065.1">
    <property type="nucleotide sequence ID" value="NZ_JAGGKS010000003.1"/>
</dbReference>
<keyword evidence="1" id="KW-0812">Transmembrane</keyword>
<dbReference type="SUPFAM" id="SSF53850">
    <property type="entry name" value="Periplasmic binding protein-like II"/>
    <property type="match status" value="2"/>
</dbReference>
<gene>
    <name evidence="2" type="ORF">J2Z76_001172</name>
</gene>
<feature type="transmembrane region" description="Helical" evidence="1">
    <location>
        <begin position="483"/>
        <end position="506"/>
    </location>
</feature>
<accession>A0ABS4GC95</accession>
<dbReference type="Proteomes" id="UP001519342">
    <property type="component" value="Unassembled WGS sequence"/>
</dbReference>
<proteinExistence type="predicted"/>
<evidence type="ECO:0000256" key="1">
    <source>
        <dbReference type="SAM" id="Phobius"/>
    </source>
</evidence>
<keyword evidence="1" id="KW-1133">Transmembrane helix</keyword>
<reference evidence="2 3" key="1">
    <citation type="submission" date="2021-03" db="EMBL/GenBank/DDBJ databases">
        <title>Genomic Encyclopedia of Type Strains, Phase IV (KMG-IV): sequencing the most valuable type-strain genomes for metagenomic binning, comparative biology and taxonomic classification.</title>
        <authorList>
            <person name="Goeker M."/>
        </authorList>
    </citation>
    <scope>NUCLEOTIDE SEQUENCE [LARGE SCALE GENOMIC DNA]</scope>
    <source>
        <strain evidence="2 3">DSM 24004</strain>
    </source>
</reference>
<organism evidence="2 3">
    <name type="scientific">Sedimentibacter acidaminivorans</name>
    <dbReference type="NCBI Taxonomy" id="913099"/>
    <lineage>
        <taxon>Bacteria</taxon>
        <taxon>Bacillati</taxon>
        <taxon>Bacillota</taxon>
        <taxon>Tissierellia</taxon>
        <taxon>Sedimentibacter</taxon>
    </lineage>
</organism>
<keyword evidence="3" id="KW-1185">Reference proteome</keyword>
<name>A0ABS4GC95_9FIRM</name>
<dbReference type="EMBL" id="JAGGKS010000003">
    <property type="protein sequence ID" value="MBP1925313.1"/>
    <property type="molecule type" value="Genomic_DNA"/>
</dbReference>